<keyword evidence="2 8" id="KW-0963">Cytoplasm</keyword>
<dbReference type="InterPro" id="IPR020751">
    <property type="entry name" value="aa-tRNA-synth_I_codon-bd_sub2"/>
</dbReference>
<dbReference type="InterPro" id="IPR001412">
    <property type="entry name" value="aa-tRNA-synth_I_CS"/>
</dbReference>
<feature type="domain" description="Glutamyl/glutaminyl-tRNA synthetase class Ib catalytic" evidence="9">
    <location>
        <begin position="3"/>
        <end position="300"/>
    </location>
</feature>
<dbReference type="AlphaFoldDB" id="A0A0A8H0V8"/>
<evidence type="ECO:0000259" key="10">
    <source>
        <dbReference type="Pfam" id="PF19269"/>
    </source>
</evidence>
<comment type="subcellular location">
    <subcellularLocation>
        <location evidence="8">Cytoplasm</location>
    </subcellularLocation>
</comment>
<dbReference type="STRING" id="1031564.CINS_0696"/>
<organism evidence="11 12">
    <name type="scientific">Campylobacter insulaenigrae NCTC 12927</name>
    <dbReference type="NCBI Taxonomy" id="1031564"/>
    <lineage>
        <taxon>Bacteria</taxon>
        <taxon>Pseudomonadati</taxon>
        <taxon>Campylobacterota</taxon>
        <taxon>Epsilonproteobacteria</taxon>
        <taxon>Campylobacterales</taxon>
        <taxon>Campylobacteraceae</taxon>
        <taxon>Campylobacter</taxon>
    </lineage>
</organism>
<dbReference type="Pfam" id="PF19269">
    <property type="entry name" value="Anticodon_2"/>
    <property type="match status" value="1"/>
</dbReference>
<evidence type="ECO:0000313" key="12">
    <source>
        <dbReference type="Proteomes" id="UP000031163"/>
    </source>
</evidence>
<dbReference type="KEGG" id="cis:CINS_0696"/>
<dbReference type="PANTHER" id="PTHR43311">
    <property type="entry name" value="GLUTAMATE--TRNA LIGASE"/>
    <property type="match status" value="1"/>
</dbReference>
<protein>
    <recommendedName>
        <fullName evidence="8">Glutamate--tRNA ligase</fullName>
        <ecNumber evidence="8">6.1.1.17</ecNumber>
    </recommendedName>
    <alternativeName>
        <fullName evidence="8">Glutamyl-tRNA synthetase</fullName>
        <shortName evidence="8">GluRS</shortName>
    </alternativeName>
</protein>
<dbReference type="InterPro" id="IPR045462">
    <property type="entry name" value="aa-tRNA-synth_I_cd-bd"/>
</dbReference>
<dbReference type="SUPFAM" id="SSF52374">
    <property type="entry name" value="Nucleotidylyl transferase"/>
    <property type="match status" value="1"/>
</dbReference>
<comment type="similarity">
    <text evidence="1 8">Belongs to the class-I aminoacyl-tRNA synthetase family. Glutamate--tRNA ligase type 1 subfamily.</text>
</comment>
<keyword evidence="4 8" id="KW-0547">Nucleotide-binding</keyword>
<dbReference type="InterPro" id="IPR000924">
    <property type="entry name" value="Glu/Gln-tRNA-synth"/>
</dbReference>
<dbReference type="Proteomes" id="UP000031163">
    <property type="component" value="Chromosome"/>
</dbReference>
<dbReference type="GO" id="GO:0005829">
    <property type="term" value="C:cytosol"/>
    <property type="evidence" value="ECO:0007669"/>
    <property type="project" value="TreeGrafter"/>
</dbReference>
<evidence type="ECO:0000256" key="1">
    <source>
        <dbReference type="ARBA" id="ARBA00007894"/>
    </source>
</evidence>
<dbReference type="GO" id="GO:0006424">
    <property type="term" value="P:glutamyl-tRNA aminoacylation"/>
    <property type="evidence" value="ECO:0007669"/>
    <property type="project" value="UniProtKB-UniRule"/>
</dbReference>
<dbReference type="GO" id="GO:0005524">
    <property type="term" value="F:ATP binding"/>
    <property type="evidence" value="ECO:0007669"/>
    <property type="project" value="UniProtKB-UniRule"/>
</dbReference>
<gene>
    <name evidence="11" type="primary">gltX1</name>
    <name evidence="8" type="synonym">gltX</name>
    <name evidence="11" type="ORF">CINS_0696</name>
</gene>
<evidence type="ECO:0000256" key="2">
    <source>
        <dbReference type="ARBA" id="ARBA00022490"/>
    </source>
</evidence>
<dbReference type="GO" id="GO:0000049">
    <property type="term" value="F:tRNA binding"/>
    <property type="evidence" value="ECO:0007669"/>
    <property type="project" value="InterPro"/>
</dbReference>
<evidence type="ECO:0000256" key="6">
    <source>
        <dbReference type="ARBA" id="ARBA00022917"/>
    </source>
</evidence>
<dbReference type="PRINTS" id="PR00987">
    <property type="entry name" value="TRNASYNTHGLU"/>
</dbReference>
<dbReference type="GeneID" id="74431500"/>
<dbReference type="EC" id="6.1.1.17" evidence="8"/>
<dbReference type="NCBIfam" id="TIGR00464">
    <property type="entry name" value="gltX_bact"/>
    <property type="match status" value="1"/>
</dbReference>
<evidence type="ECO:0000256" key="7">
    <source>
        <dbReference type="ARBA" id="ARBA00023146"/>
    </source>
</evidence>
<dbReference type="HAMAP" id="MF_00022">
    <property type="entry name" value="Glu_tRNA_synth_type1"/>
    <property type="match status" value="1"/>
</dbReference>
<proteinExistence type="inferred from homology"/>
<dbReference type="GO" id="GO:0004818">
    <property type="term" value="F:glutamate-tRNA ligase activity"/>
    <property type="evidence" value="ECO:0007669"/>
    <property type="project" value="UniProtKB-UniRule"/>
</dbReference>
<evidence type="ECO:0000256" key="5">
    <source>
        <dbReference type="ARBA" id="ARBA00022840"/>
    </source>
</evidence>
<keyword evidence="6 8" id="KW-0648">Protein biosynthesis</keyword>
<dbReference type="RefSeq" id="WP_039649874.1">
    <property type="nucleotide sequence ID" value="NZ_CP007770.1"/>
</dbReference>
<dbReference type="InterPro" id="IPR020058">
    <property type="entry name" value="Glu/Gln-tRNA-synth_Ib_cat-dom"/>
</dbReference>
<keyword evidence="5 8" id="KW-0067">ATP-binding</keyword>
<feature type="domain" description="Aminoacyl-tRNA synthetase class I anticodon-binding" evidence="10">
    <location>
        <begin position="380"/>
        <end position="418"/>
    </location>
</feature>
<dbReference type="PROSITE" id="PS00178">
    <property type="entry name" value="AA_TRNA_LIGASE_I"/>
    <property type="match status" value="1"/>
</dbReference>
<dbReference type="Gene3D" id="3.40.50.620">
    <property type="entry name" value="HUPs"/>
    <property type="match status" value="1"/>
</dbReference>
<name>A0A0A8H0V8_9BACT</name>
<dbReference type="PANTHER" id="PTHR43311:SF2">
    <property type="entry name" value="GLUTAMATE--TRNA LIGASE, MITOCHONDRIAL-RELATED"/>
    <property type="match status" value="1"/>
</dbReference>
<evidence type="ECO:0000256" key="8">
    <source>
        <dbReference type="HAMAP-Rule" id="MF_00022"/>
    </source>
</evidence>
<comment type="catalytic activity">
    <reaction evidence="8">
        <text>tRNA(Glu) + L-glutamate + ATP = L-glutamyl-tRNA(Glu) + AMP + diphosphate</text>
        <dbReference type="Rhea" id="RHEA:23540"/>
        <dbReference type="Rhea" id="RHEA-COMP:9663"/>
        <dbReference type="Rhea" id="RHEA-COMP:9680"/>
        <dbReference type="ChEBI" id="CHEBI:29985"/>
        <dbReference type="ChEBI" id="CHEBI:30616"/>
        <dbReference type="ChEBI" id="CHEBI:33019"/>
        <dbReference type="ChEBI" id="CHEBI:78442"/>
        <dbReference type="ChEBI" id="CHEBI:78520"/>
        <dbReference type="ChEBI" id="CHEBI:456215"/>
        <dbReference type="EC" id="6.1.1.17"/>
    </reaction>
</comment>
<comment type="function">
    <text evidence="8">Catalyzes the attachment of glutamate to tRNA(Glu) in a two-step reaction: glutamate is first activated by ATP to form Glu-AMP and then transferred to the acceptor end of tRNA(Glu).</text>
</comment>
<dbReference type="Gene3D" id="1.10.10.350">
    <property type="match status" value="1"/>
</dbReference>
<dbReference type="InterPro" id="IPR004527">
    <property type="entry name" value="Glu-tRNA-ligase_bac/mito"/>
</dbReference>
<comment type="caution">
    <text evidence="8">Lacks conserved residue(s) required for the propagation of feature annotation.</text>
</comment>
<sequence>MYRFAPSPTGDMHIGNLRAALFNYIKSRQENIDFILRIEDTDNVRNIAGKEEEIKDILTKFGITWQHYYVQSENLKFHRQMALKLVSEKKAFACFCTEDDLAKKKELAKSKNQAYRYDGTCEKLSDIDVLNCEKPFVIRLKKPCKEMKFMDFIKGEITFNSTDIDSFVIMRADKTPTYNFACAIDDMLEGVTCIIRGEDHVSNTPKQEYIRASLDYDKNMTYAHLPIILNEDGVKMSKREAHSSVKWMLDNGYLASAIANYLILLGNKTPKEIFTLEEAIEWFDLSKISKSPARFDTKRLMQINREHIKMLDDNELNKYLQFGQDVAQLAKFYTQEASTLNEIKEKIQMIFSSKNYEEFVNECNLIKGVLIDQELPMDYETFKKDLMEKTALKGKNFFMPLRLVLTGVKHGPELSDLYILIRPFIQEIIRK</sequence>
<accession>A0A0A8H0V8</accession>
<feature type="short sequence motif" description="'KMSKS' region" evidence="8">
    <location>
        <begin position="235"/>
        <end position="239"/>
    </location>
</feature>
<dbReference type="Pfam" id="PF00749">
    <property type="entry name" value="tRNA-synt_1c"/>
    <property type="match status" value="1"/>
</dbReference>
<evidence type="ECO:0000313" key="11">
    <source>
        <dbReference type="EMBL" id="AJC87666.1"/>
    </source>
</evidence>
<keyword evidence="7 8" id="KW-0030">Aminoacyl-tRNA synthetase</keyword>
<evidence type="ECO:0000256" key="4">
    <source>
        <dbReference type="ARBA" id="ARBA00022741"/>
    </source>
</evidence>
<evidence type="ECO:0000256" key="3">
    <source>
        <dbReference type="ARBA" id="ARBA00022598"/>
    </source>
</evidence>
<dbReference type="InterPro" id="IPR014729">
    <property type="entry name" value="Rossmann-like_a/b/a_fold"/>
</dbReference>
<dbReference type="InterPro" id="IPR008925">
    <property type="entry name" value="aa_tRNA-synth_I_cd-bd_sf"/>
</dbReference>
<feature type="binding site" evidence="8">
    <location>
        <position position="238"/>
    </location>
    <ligand>
        <name>ATP</name>
        <dbReference type="ChEBI" id="CHEBI:30616"/>
    </ligand>
</feature>
<dbReference type="EMBL" id="CP007770">
    <property type="protein sequence ID" value="AJC87666.1"/>
    <property type="molecule type" value="Genomic_DNA"/>
</dbReference>
<reference evidence="11 12" key="1">
    <citation type="journal article" date="2014" name="Genome Biol. Evol.">
        <title>Comparative Genomics of the Campylobacter lari Group.</title>
        <authorList>
            <person name="Miller W.G."/>
            <person name="Yee E."/>
            <person name="Chapman M.H."/>
            <person name="Smith T.P."/>
            <person name="Bono J.L."/>
            <person name="Huynh S."/>
            <person name="Parker C.T."/>
            <person name="Vandamme P."/>
            <person name="Luong K."/>
            <person name="Korlach J."/>
        </authorList>
    </citation>
    <scope>NUCLEOTIDE SEQUENCE [LARGE SCALE GENOMIC DNA]</scope>
    <source>
        <strain evidence="11 12">NCTC 12927</strain>
    </source>
</reference>
<comment type="subunit">
    <text evidence="8">Monomer.</text>
</comment>
<evidence type="ECO:0000259" key="9">
    <source>
        <dbReference type="Pfam" id="PF00749"/>
    </source>
</evidence>
<dbReference type="SUPFAM" id="SSF48163">
    <property type="entry name" value="An anticodon-binding domain of class I aminoacyl-tRNA synthetases"/>
    <property type="match status" value="1"/>
</dbReference>
<keyword evidence="3 8" id="KW-0436">Ligase</keyword>
<dbReference type="InterPro" id="IPR049940">
    <property type="entry name" value="GluQ/Sye"/>
</dbReference>
<feature type="short sequence motif" description="'HIGH' region" evidence="8">
    <location>
        <begin position="6"/>
        <end position="16"/>
    </location>
</feature>
<dbReference type="HOGENOM" id="CLU_015768_6_0_7"/>